<dbReference type="InterPro" id="IPR053135">
    <property type="entry name" value="AKR2_Oxidoreductase"/>
</dbReference>
<dbReference type="PANTHER" id="PTHR43312">
    <property type="entry name" value="D-THREO-ALDOSE 1-DEHYDROGENASE"/>
    <property type="match status" value="1"/>
</dbReference>
<feature type="domain" description="NADP-dependent oxidoreductase" evidence="2">
    <location>
        <begin position="57"/>
        <end position="294"/>
    </location>
</feature>
<gene>
    <name evidence="3" type="ORF">G3574_02605</name>
</gene>
<keyword evidence="4" id="KW-1185">Reference proteome</keyword>
<dbReference type="Proteomes" id="UP000482155">
    <property type="component" value="Unassembled WGS sequence"/>
</dbReference>
<keyword evidence="1" id="KW-0732">Signal</keyword>
<dbReference type="SUPFAM" id="SSF51430">
    <property type="entry name" value="NAD(P)-linked oxidoreductase"/>
    <property type="match status" value="1"/>
</dbReference>
<name>A0A6B3SH30_9BURK</name>
<dbReference type="Pfam" id="PF00248">
    <property type="entry name" value="Aldo_ket_red"/>
    <property type="match status" value="1"/>
</dbReference>
<dbReference type="PANTHER" id="PTHR43312:SF1">
    <property type="entry name" value="NADP-DEPENDENT OXIDOREDUCTASE DOMAIN-CONTAINING PROTEIN"/>
    <property type="match status" value="1"/>
</dbReference>
<proteinExistence type="predicted"/>
<dbReference type="CDD" id="cd19095">
    <property type="entry name" value="AKR_PA4992-like"/>
    <property type="match status" value="1"/>
</dbReference>
<comment type="caution">
    <text evidence="3">The sequence shown here is derived from an EMBL/GenBank/DDBJ whole genome shotgun (WGS) entry which is preliminary data.</text>
</comment>
<evidence type="ECO:0000313" key="3">
    <source>
        <dbReference type="EMBL" id="NEX59958.1"/>
    </source>
</evidence>
<evidence type="ECO:0000313" key="4">
    <source>
        <dbReference type="Proteomes" id="UP000482155"/>
    </source>
</evidence>
<dbReference type="InterPro" id="IPR023210">
    <property type="entry name" value="NADP_OxRdtase_dom"/>
</dbReference>
<evidence type="ECO:0000256" key="1">
    <source>
        <dbReference type="SAM" id="SignalP"/>
    </source>
</evidence>
<protein>
    <submittedName>
        <fullName evidence="3">Aldo/keto reductase</fullName>
    </submittedName>
</protein>
<dbReference type="AlphaFoldDB" id="A0A6B3SH30"/>
<sequence length="315" mass="34130">MTRAEFLRLAMASMVGLGLSGTGRAADAPAPAPAPPKPMGPMHTRPIPSSGEALPVIGVGTWQTFDAGPDEAERAPLRETLKVLFAAGGTVIDSSPMYGRSEAVAGELLSELKAHDRAFVATKVWTRGREEGISQMRKSMELLRDPRIELMQIHNLVDWRTHMKTLRGWKSEGLIRYLGITHYTASAFGELEAIMRAEPLDFVQFNYSLADRAAEQRLLPLAAERGIAVLVNQPFGGGGLLRSLSGTPLPGWASEIDCSSWPQILLKYVLGHPAVTCVIPGTAKPGHMMENCHAGTGIVPDGAMQKTMAAWWKNR</sequence>
<accession>A0A6B3SH30</accession>
<dbReference type="EMBL" id="JAAIVB010000010">
    <property type="protein sequence ID" value="NEX59958.1"/>
    <property type="molecule type" value="Genomic_DNA"/>
</dbReference>
<organism evidence="3 4">
    <name type="scientific">Noviherbaspirillum galbum</name>
    <dbReference type="NCBI Taxonomy" id="2709383"/>
    <lineage>
        <taxon>Bacteria</taxon>
        <taxon>Pseudomonadati</taxon>
        <taxon>Pseudomonadota</taxon>
        <taxon>Betaproteobacteria</taxon>
        <taxon>Burkholderiales</taxon>
        <taxon>Oxalobacteraceae</taxon>
        <taxon>Noviherbaspirillum</taxon>
    </lineage>
</organism>
<dbReference type="InterPro" id="IPR036812">
    <property type="entry name" value="NAD(P)_OxRdtase_dom_sf"/>
</dbReference>
<feature type="chain" id="PRO_5025525990" evidence="1">
    <location>
        <begin position="26"/>
        <end position="315"/>
    </location>
</feature>
<feature type="signal peptide" evidence="1">
    <location>
        <begin position="1"/>
        <end position="25"/>
    </location>
</feature>
<dbReference type="Gene3D" id="3.20.20.100">
    <property type="entry name" value="NADP-dependent oxidoreductase domain"/>
    <property type="match status" value="1"/>
</dbReference>
<evidence type="ECO:0000259" key="2">
    <source>
        <dbReference type="Pfam" id="PF00248"/>
    </source>
</evidence>
<reference evidence="3 4" key="1">
    <citation type="submission" date="2020-02" db="EMBL/GenBank/DDBJ databases">
        <authorList>
            <person name="Kim M.K."/>
        </authorList>
    </citation>
    <scope>NUCLEOTIDE SEQUENCE [LARGE SCALE GENOMIC DNA]</scope>
    <source>
        <strain evidence="3 4">17J57-3</strain>
    </source>
</reference>